<feature type="domain" description="Beta-lactamase-related" evidence="1">
    <location>
        <begin position="241"/>
        <end position="579"/>
    </location>
</feature>
<gene>
    <name evidence="2" type="ORF">DZC73_12005</name>
</gene>
<proteinExistence type="predicted"/>
<keyword evidence="3" id="KW-1185">Reference proteome</keyword>
<dbReference type="InterPro" id="IPR012338">
    <property type="entry name" value="Beta-lactam/transpept-like"/>
</dbReference>
<dbReference type="OrthoDB" id="9801061at2"/>
<comment type="caution">
    <text evidence="2">The sequence shown here is derived from an EMBL/GenBank/DDBJ whole genome shotgun (WGS) entry which is preliminary data.</text>
</comment>
<reference evidence="2 3" key="1">
    <citation type="submission" date="2018-08" db="EMBL/GenBank/DDBJ databases">
        <authorList>
            <person name="Khan S.A."/>
            <person name="Jeon C.O."/>
            <person name="Chun B.H."/>
            <person name="Jeong S.E."/>
        </authorList>
    </citation>
    <scope>NUCLEOTIDE SEQUENCE [LARGE SCALE GENOMIC DNA]</scope>
    <source>
        <strain evidence="2 3">S-16</strain>
    </source>
</reference>
<dbReference type="InterPro" id="IPR050789">
    <property type="entry name" value="Diverse_Enzym_Activities"/>
</dbReference>
<dbReference type="SUPFAM" id="SSF56601">
    <property type="entry name" value="beta-lactamase/transpeptidase-like"/>
    <property type="match status" value="1"/>
</dbReference>
<dbReference type="Pfam" id="PF00144">
    <property type="entry name" value="Beta-lactamase"/>
    <property type="match status" value="1"/>
</dbReference>
<dbReference type="RefSeq" id="WP_124540501.1">
    <property type="nucleotide sequence ID" value="NZ_QUSW01000003.1"/>
</dbReference>
<accession>A0A3N7JZ03</accession>
<dbReference type="InterPro" id="IPR011047">
    <property type="entry name" value="Quinoprotein_ADH-like_sf"/>
</dbReference>
<dbReference type="PANTHER" id="PTHR43283">
    <property type="entry name" value="BETA-LACTAMASE-RELATED"/>
    <property type="match status" value="1"/>
</dbReference>
<evidence type="ECO:0000259" key="1">
    <source>
        <dbReference type="Pfam" id="PF00144"/>
    </source>
</evidence>
<dbReference type="Proteomes" id="UP000267464">
    <property type="component" value="Unassembled WGS sequence"/>
</dbReference>
<dbReference type="AlphaFoldDB" id="A0A3N7JZ03"/>
<dbReference type="InterPro" id="IPR001466">
    <property type="entry name" value="Beta-lactam-related"/>
</dbReference>
<evidence type="ECO:0000313" key="2">
    <source>
        <dbReference type="EMBL" id="RQP24055.1"/>
    </source>
</evidence>
<keyword evidence="2" id="KW-0378">Hydrolase</keyword>
<dbReference type="Gene3D" id="3.40.710.10">
    <property type="entry name" value="DD-peptidase/beta-lactamase superfamily"/>
    <property type="match status" value="1"/>
</dbReference>
<organism evidence="2 3">
    <name type="scientific">Piscinibacter terrae</name>
    <dbReference type="NCBI Taxonomy" id="2496871"/>
    <lineage>
        <taxon>Bacteria</taxon>
        <taxon>Pseudomonadati</taxon>
        <taxon>Pseudomonadota</taxon>
        <taxon>Betaproteobacteria</taxon>
        <taxon>Burkholderiales</taxon>
        <taxon>Sphaerotilaceae</taxon>
        <taxon>Piscinibacter</taxon>
    </lineage>
</organism>
<reference evidence="2 3" key="2">
    <citation type="submission" date="2018-12" db="EMBL/GenBank/DDBJ databases">
        <title>Rhizobacter gummiphilus sp. nov., a rubber-degrading bacterium isolated from the soil of a botanical garden in Japan.</title>
        <authorList>
            <person name="Shunsuke S.S."/>
        </authorList>
    </citation>
    <scope>NUCLEOTIDE SEQUENCE [LARGE SCALE GENOMIC DNA]</scope>
    <source>
        <strain evidence="2 3">S-16</strain>
    </source>
</reference>
<protein>
    <submittedName>
        <fullName evidence="2">Class A beta-lactamase-related serine hydrolase</fullName>
    </submittedName>
</protein>
<name>A0A3N7JZ03_9BURK</name>
<evidence type="ECO:0000313" key="3">
    <source>
        <dbReference type="Proteomes" id="UP000267464"/>
    </source>
</evidence>
<dbReference type="SUPFAM" id="SSF50998">
    <property type="entry name" value="Quinoprotein alcohol dehydrogenase-like"/>
    <property type="match status" value="1"/>
</dbReference>
<sequence length="597" mass="64261">MPFTCFNRNIPDEAHEKIQSMGPAGVQAFAFTPSGGWVIVVEGGYFARGIPDECFNKLGEFVNAGHKIRSIAFPHEGGNRWVIVTDKTYYARNIPDECYDRLGTMWNAGARPTCIAFPPAGGNRWAILAGKSLYCRGIDDECFQLLCNYAQGLRPAQRVAFTPSGGWVILAQDRYYARRIPDECYDKMGAIGANYFVDQVNFAASGGWSIISNTPKVALAADPLRNFEGHILQVGGQWQSIRDRMAHYKVPGVSLAMVKNNQVAWATTYGQVEAGSSDWVHADTVFQAASCSKPVTSLGFLRLVQDGIIGLDDDVHPKLGWTLTKRPCVQASWEAKVTLRRLLQHRGGIIGRGATNPTNSCSNFDDGGGGGFGGYPNVSGVGVPTTIEVLDGHSNRAGVTVNSHKVQLVYEPGSMSAYSGEGFVLMQQLLEHQRGVALRDWMGAHVLAPAGMTRSSYSLIAPAYSGPPAAGHGSNGEVINGKRNRYPESSAAGLYTTASDLCRYVIAINQGGTIGGQDLIDSTRYQAMMNDSLGMPTGNIGADSEWFTHNGANAGFRCMFKGYPKKKAGFAILTNGDAGDTLYGEIVAALVSAYSLE</sequence>
<dbReference type="GO" id="GO:0016787">
    <property type="term" value="F:hydrolase activity"/>
    <property type="evidence" value="ECO:0007669"/>
    <property type="project" value="UniProtKB-KW"/>
</dbReference>
<dbReference type="EMBL" id="QUSW01000003">
    <property type="protein sequence ID" value="RQP24055.1"/>
    <property type="molecule type" value="Genomic_DNA"/>
</dbReference>